<sequence length="86" mass="9793">MIPSSIKMLALLIGLMNNTPTEVSVYTIVECPHEHCYEATNGLESHCLFSESNIQQETPLYIGDKVYAIFLQNEEHRVVRIIKAEQ</sequence>
<accession>A0ABS5C8R3</accession>
<dbReference type="Proteomes" id="UP000673394">
    <property type="component" value="Unassembled WGS sequence"/>
</dbReference>
<organism evidence="1 2">
    <name type="scientific">Paenibacillus lignilyticus</name>
    <dbReference type="NCBI Taxonomy" id="1172615"/>
    <lineage>
        <taxon>Bacteria</taxon>
        <taxon>Bacillati</taxon>
        <taxon>Bacillota</taxon>
        <taxon>Bacilli</taxon>
        <taxon>Bacillales</taxon>
        <taxon>Paenibacillaceae</taxon>
        <taxon>Paenibacillus</taxon>
    </lineage>
</organism>
<name>A0ABS5C8R3_9BACL</name>
<comment type="caution">
    <text evidence="1">The sequence shown here is derived from an EMBL/GenBank/DDBJ whole genome shotgun (WGS) entry which is preliminary data.</text>
</comment>
<evidence type="ECO:0000313" key="2">
    <source>
        <dbReference type="Proteomes" id="UP000673394"/>
    </source>
</evidence>
<dbReference type="RefSeq" id="WP_210656551.1">
    <property type="nucleotide sequence ID" value="NZ_JAGKSP010000002.1"/>
</dbReference>
<dbReference type="EMBL" id="JAGKSP010000002">
    <property type="protein sequence ID" value="MBP3962386.1"/>
    <property type="molecule type" value="Genomic_DNA"/>
</dbReference>
<proteinExistence type="predicted"/>
<evidence type="ECO:0000313" key="1">
    <source>
        <dbReference type="EMBL" id="MBP3962386.1"/>
    </source>
</evidence>
<reference evidence="1 2" key="1">
    <citation type="submission" date="2021-04" db="EMBL/GenBank/DDBJ databases">
        <title>Paenibacillus sp. DLE-14 whole genome sequence.</title>
        <authorList>
            <person name="Ham Y.J."/>
        </authorList>
    </citation>
    <scope>NUCLEOTIDE SEQUENCE [LARGE SCALE GENOMIC DNA]</scope>
    <source>
        <strain evidence="1 2">DLE-14</strain>
    </source>
</reference>
<gene>
    <name evidence="1" type="ORF">I8J30_06675</name>
</gene>
<keyword evidence="2" id="KW-1185">Reference proteome</keyword>
<protein>
    <submittedName>
        <fullName evidence="1">Uncharacterized protein</fullName>
    </submittedName>
</protein>